<keyword evidence="3 6" id="KW-0812">Transmembrane</keyword>
<dbReference type="GO" id="GO:0015171">
    <property type="term" value="F:amino acid transmembrane transporter activity"/>
    <property type="evidence" value="ECO:0007669"/>
    <property type="project" value="TreeGrafter"/>
</dbReference>
<dbReference type="AlphaFoldDB" id="A0A8J7LZE4"/>
<evidence type="ECO:0000256" key="1">
    <source>
        <dbReference type="ARBA" id="ARBA00004651"/>
    </source>
</evidence>
<dbReference type="Proteomes" id="UP000619079">
    <property type="component" value="Unassembled WGS sequence"/>
</dbReference>
<comment type="subcellular location">
    <subcellularLocation>
        <location evidence="1">Cell membrane</location>
        <topology evidence="1">Multi-pass membrane protein</topology>
    </subcellularLocation>
</comment>
<evidence type="ECO:0000256" key="2">
    <source>
        <dbReference type="ARBA" id="ARBA00022475"/>
    </source>
</evidence>
<organism evidence="7 8">
    <name type="scientific">Sedimentitalea arenosa</name>
    <dbReference type="NCBI Taxonomy" id="2798803"/>
    <lineage>
        <taxon>Bacteria</taxon>
        <taxon>Pseudomonadati</taxon>
        <taxon>Pseudomonadota</taxon>
        <taxon>Alphaproteobacteria</taxon>
        <taxon>Rhodobacterales</taxon>
        <taxon>Paracoccaceae</taxon>
        <taxon>Sedimentitalea</taxon>
    </lineage>
</organism>
<dbReference type="Pfam" id="PF01810">
    <property type="entry name" value="LysE"/>
    <property type="match status" value="1"/>
</dbReference>
<dbReference type="EMBL" id="JAELVR010000001">
    <property type="protein sequence ID" value="MBJ6370301.1"/>
    <property type="molecule type" value="Genomic_DNA"/>
</dbReference>
<protein>
    <submittedName>
        <fullName evidence="7">LysE family transporter</fullName>
    </submittedName>
</protein>
<evidence type="ECO:0000256" key="4">
    <source>
        <dbReference type="ARBA" id="ARBA00022989"/>
    </source>
</evidence>
<feature type="transmembrane region" description="Helical" evidence="6">
    <location>
        <begin position="39"/>
        <end position="61"/>
    </location>
</feature>
<keyword evidence="4 6" id="KW-1133">Transmembrane helix</keyword>
<feature type="transmembrane region" description="Helical" evidence="6">
    <location>
        <begin position="109"/>
        <end position="135"/>
    </location>
</feature>
<evidence type="ECO:0000256" key="3">
    <source>
        <dbReference type="ARBA" id="ARBA00022692"/>
    </source>
</evidence>
<name>A0A8J7LZE4_9RHOB</name>
<keyword evidence="2" id="KW-1003">Cell membrane</keyword>
<gene>
    <name evidence="7" type="ORF">JF290_02070</name>
</gene>
<dbReference type="GO" id="GO:0005886">
    <property type="term" value="C:plasma membrane"/>
    <property type="evidence" value="ECO:0007669"/>
    <property type="project" value="UniProtKB-SubCell"/>
</dbReference>
<evidence type="ECO:0000313" key="8">
    <source>
        <dbReference type="Proteomes" id="UP000619079"/>
    </source>
</evidence>
<comment type="caution">
    <text evidence="7">The sequence shown here is derived from an EMBL/GenBank/DDBJ whole genome shotgun (WGS) entry which is preliminary data.</text>
</comment>
<proteinExistence type="predicted"/>
<dbReference type="RefSeq" id="WP_199023064.1">
    <property type="nucleotide sequence ID" value="NZ_JAELVR010000001.1"/>
</dbReference>
<dbReference type="PANTHER" id="PTHR30086">
    <property type="entry name" value="ARGININE EXPORTER PROTEIN ARGO"/>
    <property type="match status" value="1"/>
</dbReference>
<evidence type="ECO:0000313" key="7">
    <source>
        <dbReference type="EMBL" id="MBJ6370301.1"/>
    </source>
</evidence>
<keyword evidence="8" id="KW-1185">Reference proteome</keyword>
<feature type="transmembrane region" description="Helical" evidence="6">
    <location>
        <begin position="6"/>
        <end position="27"/>
    </location>
</feature>
<dbReference type="InterPro" id="IPR001123">
    <property type="entry name" value="LeuE-type"/>
</dbReference>
<sequence length="201" mass="21155">MELGHLIAFNLALLAAIASPGPSLLFLTRTSMAQGRRAGVAAAAGLAVVAALWTLAALLGLDAIFALFPWAYLLLKSVGAAYLLWIAYTMWRDARQPITASAAPTGRRLFLQGMLINLGNPKSVLFAAAVLVVIFPADLAAGDKALIFLNHLAVELTVQPLLAVLLSTAPVRARYLAAKPVLDRVAAAVLGALGLRLLLQR</sequence>
<dbReference type="PANTHER" id="PTHR30086:SF20">
    <property type="entry name" value="ARGININE EXPORTER PROTEIN ARGO-RELATED"/>
    <property type="match status" value="1"/>
</dbReference>
<evidence type="ECO:0000256" key="6">
    <source>
        <dbReference type="SAM" id="Phobius"/>
    </source>
</evidence>
<reference evidence="7" key="1">
    <citation type="submission" date="2020-12" db="EMBL/GenBank/DDBJ databases">
        <title>Sedimentitalea sp. nov., isolated from sand in Incheon.</title>
        <authorList>
            <person name="Kim W."/>
        </authorList>
    </citation>
    <scope>NUCLEOTIDE SEQUENCE</scope>
    <source>
        <strain evidence="7">CAU 1593</strain>
    </source>
</reference>
<evidence type="ECO:0000256" key="5">
    <source>
        <dbReference type="ARBA" id="ARBA00023136"/>
    </source>
</evidence>
<feature type="transmembrane region" description="Helical" evidence="6">
    <location>
        <begin position="147"/>
        <end position="169"/>
    </location>
</feature>
<accession>A0A8J7LZE4</accession>
<feature type="transmembrane region" description="Helical" evidence="6">
    <location>
        <begin position="67"/>
        <end position="88"/>
    </location>
</feature>
<keyword evidence="5 6" id="KW-0472">Membrane</keyword>